<gene>
    <name evidence="5" type="ORF">B0H24_103712</name>
    <name evidence="4" type="ORF">BY455_13712</name>
</gene>
<dbReference type="EMBL" id="PTIT01000037">
    <property type="protein sequence ID" value="PPK50014.1"/>
    <property type="molecule type" value="Genomic_DNA"/>
</dbReference>
<feature type="domain" description="EAL" evidence="2">
    <location>
        <begin position="998"/>
        <end position="1251"/>
    </location>
</feature>
<dbReference type="InterPro" id="IPR029787">
    <property type="entry name" value="Nucleotide_cyclase"/>
</dbReference>
<dbReference type="Proteomes" id="UP000239648">
    <property type="component" value="Unassembled WGS sequence"/>
</dbReference>
<comment type="caution">
    <text evidence="5">The sequence shown here is derived from an EMBL/GenBank/DDBJ whole genome shotgun (WGS) entry which is preliminary data.</text>
</comment>
<dbReference type="InterPro" id="IPR012434">
    <property type="entry name" value="DUF1631"/>
</dbReference>
<protein>
    <submittedName>
        <fullName evidence="5">Diguanylate cyclase/phosphodiesterase</fullName>
    </submittedName>
</protein>
<dbReference type="InterPro" id="IPR035919">
    <property type="entry name" value="EAL_sf"/>
</dbReference>
<reference evidence="4 7" key="1">
    <citation type="submission" date="2018-02" db="EMBL/GenBank/DDBJ databases">
        <title>Deep subsurface shale carbon reservoir microbial communities from Ohio and West Virginia, USA.</title>
        <authorList>
            <person name="Wrighton K."/>
        </authorList>
    </citation>
    <scope>NUCLEOTIDE SEQUENCE [LARGE SCALE GENOMIC DNA]</scope>
    <source>
        <strain evidence="4 7">UTICA-S1B6</strain>
    </source>
</reference>
<evidence type="ECO:0000259" key="3">
    <source>
        <dbReference type="PROSITE" id="PS50887"/>
    </source>
</evidence>
<dbReference type="RefSeq" id="WP_104417403.1">
    <property type="nucleotide sequence ID" value="NZ_PTIT01000037.1"/>
</dbReference>
<feature type="domain" description="GGDEF" evidence="3">
    <location>
        <begin position="861"/>
        <end position="991"/>
    </location>
</feature>
<evidence type="ECO:0000313" key="6">
    <source>
        <dbReference type="Proteomes" id="UP000239446"/>
    </source>
</evidence>
<keyword evidence="7" id="KW-1185">Reference proteome</keyword>
<dbReference type="AlphaFoldDB" id="A0A2S6G2W4"/>
<dbReference type="Gene3D" id="3.30.70.270">
    <property type="match status" value="1"/>
</dbReference>
<dbReference type="EMBL" id="PTIU01000037">
    <property type="protein sequence ID" value="PPK52060.1"/>
    <property type="molecule type" value="Genomic_DNA"/>
</dbReference>
<dbReference type="GO" id="GO:0071111">
    <property type="term" value="F:cyclic-guanylate-specific phosphodiesterase activity"/>
    <property type="evidence" value="ECO:0007669"/>
    <property type="project" value="InterPro"/>
</dbReference>
<name>A0A2S6G2W4_9GAMM</name>
<dbReference type="NCBIfam" id="TIGR00254">
    <property type="entry name" value="GGDEF"/>
    <property type="match status" value="1"/>
</dbReference>
<dbReference type="CDD" id="cd01948">
    <property type="entry name" value="EAL"/>
    <property type="match status" value="1"/>
</dbReference>
<dbReference type="SUPFAM" id="SSF141371">
    <property type="entry name" value="PilZ domain-like"/>
    <property type="match status" value="1"/>
</dbReference>
<evidence type="ECO:0000313" key="5">
    <source>
        <dbReference type="EMBL" id="PPK52060.1"/>
    </source>
</evidence>
<reference evidence="5 6" key="2">
    <citation type="submission" date="2018-02" db="EMBL/GenBank/DDBJ databases">
        <title>Subsurface microbial communities from deep shales in Ohio and West Virginia, USA.</title>
        <authorList>
            <person name="Wrighton K."/>
        </authorList>
    </citation>
    <scope>NUCLEOTIDE SEQUENCE [LARGE SCALE GENOMIC DNA]</scope>
    <source>
        <strain evidence="5 6">UTICA-S1B9</strain>
    </source>
</reference>
<organism evidence="5 6">
    <name type="scientific">Marinobacter persicus</name>
    <dbReference type="NCBI Taxonomy" id="930118"/>
    <lineage>
        <taxon>Bacteria</taxon>
        <taxon>Pseudomonadati</taxon>
        <taxon>Pseudomonadota</taxon>
        <taxon>Gammaproteobacteria</taxon>
        <taxon>Pseudomonadales</taxon>
        <taxon>Marinobacteraceae</taxon>
        <taxon>Marinobacter</taxon>
    </lineage>
</organism>
<dbReference type="InterPro" id="IPR043128">
    <property type="entry name" value="Rev_trsase/Diguanyl_cyclase"/>
</dbReference>
<dbReference type="SMART" id="SM00267">
    <property type="entry name" value="GGDEF"/>
    <property type="match status" value="1"/>
</dbReference>
<dbReference type="Pfam" id="PF07793">
    <property type="entry name" value="DUF1631"/>
    <property type="match status" value="1"/>
</dbReference>
<dbReference type="InterPro" id="IPR050706">
    <property type="entry name" value="Cyclic-di-GMP_PDE-like"/>
</dbReference>
<dbReference type="InterPro" id="IPR000160">
    <property type="entry name" value="GGDEF_dom"/>
</dbReference>
<dbReference type="SMART" id="SM00052">
    <property type="entry name" value="EAL"/>
    <property type="match status" value="1"/>
</dbReference>
<evidence type="ECO:0000256" key="1">
    <source>
        <dbReference type="SAM" id="MobiDB-lite"/>
    </source>
</evidence>
<dbReference type="PANTHER" id="PTHR33121:SF23">
    <property type="entry name" value="CYCLIC DI-GMP PHOSPHODIESTERASE PDEB"/>
    <property type="match status" value="1"/>
</dbReference>
<evidence type="ECO:0000259" key="2">
    <source>
        <dbReference type="PROSITE" id="PS50883"/>
    </source>
</evidence>
<proteinExistence type="predicted"/>
<dbReference type="Gene3D" id="3.20.20.450">
    <property type="entry name" value="EAL domain"/>
    <property type="match status" value="1"/>
</dbReference>
<dbReference type="CDD" id="cd01949">
    <property type="entry name" value="GGDEF"/>
    <property type="match status" value="1"/>
</dbReference>
<dbReference type="Pfam" id="PF00563">
    <property type="entry name" value="EAL"/>
    <property type="match status" value="1"/>
</dbReference>
<evidence type="ECO:0000313" key="4">
    <source>
        <dbReference type="EMBL" id="PPK50014.1"/>
    </source>
</evidence>
<dbReference type="SUPFAM" id="SSF141868">
    <property type="entry name" value="EAL domain-like"/>
    <property type="match status" value="1"/>
</dbReference>
<evidence type="ECO:0000313" key="7">
    <source>
        <dbReference type="Proteomes" id="UP000239648"/>
    </source>
</evidence>
<dbReference type="Pfam" id="PF00990">
    <property type="entry name" value="GGDEF"/>
    <property type="match status" value="1"/>
</dbReference>
<dbReference type="PANTHER" id="PTHR33121">
    <property type="entry name" value="CYCLIC DI-GMP PHOSPHODIESTERASE PDEF"/>
    <property type="match status" value="1"/>
</dbReference>
<dbReference type="PROSITE" id="PS50883">
    <property type="entry name" value="EAL"/>
    <property type="match status" value="1"/>
</dbReference>
<dbReference type="OrthoDB" id="9787514at2"/>
<sequence>MESRERRSSTRQPIKLAARIEAGDGLSLPCQIADFCPEGLFIRYSGETSSRLDRAFVGGMPEELVVRFRGPDGKRSHELHAKPARRIEGAMGVQLTRPNPQALDAMLQLCGSTGEQQPASLKAPSEQVQFVLRQSARAIIQFIEPLMTNCFGRTYDALQQAARKAASDQLANELMDASGLLQSRQRLIWQQMARHLESPLKPEKKGTPASLSVVDKNEFEDWLAIRVMVTRADTLFRGDLLPLKLRLDALGIANRTGHHNPLGPALVCEAFHEGLAQLQFVREVEKVCLKTFEDTVLRQLGPLYEELNNILVRQGVLPDLDLSRYLSEQTQTAPRPKKAEPVEAESKPASENVSAKPAGNPTGRVMEAAAVARSGNEFQGYLSAAQTAFATVRNLLGSLQASRLAQGQAEVDPFPVNARPVSPRELQEQLQELQVNVPEPAESPTSLRERVVEKIRLNEDLRLNEEQQDTLDVVDRFFKSVIESPRIGNFAQTRLRQLEVPVLKVVMRDPAFFEDQDSPVRGVMNRLAQLGVKGGRLNPVVQRRVDELVQKIATEFEQDTGIFEQTVTELDSLIDRQNLVYRRNVERVTAAAEGAQKVSESKEAVIEAVDKRLAGKTVPRAVVSLLDGGWRDLLSLTWIRQGPDSQLWQDYLAVIDSLVAFGEDPDSGINLPELLRLIQDGLASISSNHMPSSHIRDELKRFLVRKPDRPPEMVQMPAASEVGQGQPSLDEREQRSLQRWINRARQLRTGDWLRDQAKPDEPQYIRLVWVARNFGRFVFVNHQGMRVVELELSELARQMRKGIVVPDTQYDRPLVDESIDRMVRNVYDQLSWASTHDEVTHLLNRREFERMVEQQLVRHEDNRSLLHLDLRGFRLLSDTAGYQAADAALKQVADVLRHHATDGMPVGRMADTEFAMLVPAEQAETIAPQLVEALEAEAFSFDGRSYQLSANIGLVPELPELISAERWLRASDRALSAARKLGPGKVAHYAPDNDEQARQEQIAARVAGLSNPSDESMLLRCQKIIPLHQKTKMPAQYEVLISMYDDNGQMITGQDFVNMAERYDRMQLVDRWVVGHMLDWLRDKAPDPGQIAGVCINLSGHSLNDQSLLEFIYEKLSEKDAPIERLWFELTEASAIQDLQAVSEFMAEMQELGCRFCLANFGSGPGSFEFMRSLPVDLIKIDSAFTGQVDSSQTDQAMVKSMVDMAHYMKREVIASKVESRPALDVLKHLGVDYAQGFLIEKPRLLNSVIQ</sequence>
<dbReference type="Proteomes" id="UP000239446">
    <property type="component" value="Unassembled WGS sequence"/>
</dbReference>
<dbReference type="PROSITE" id="PS50887">
    <property type="entry name" value="GGDEF"/>
    <property type="match status" value="1"/>
</dbReference>
<accession>A0A2S6G2W4</accession>
<dbReference type="STRING" id="930118.SAMN05216429_102107"/>
<feature type="compositionally biased region" description="Basic and acidic residues" evidence="1">
    <location>
        <begin position="337"/>
        <end position="348"/>
    </location>
</feature>
<feature type="region of interest" description="Disordered" evidence="1">
    <location>
        <begin position="328"/>
        <end position="361"/>
    </location>
</feature>
<dbReference type="InterPro" id="IPR001633">
    <property type="entry name" value="EAL_dom"/>
</dbReference>
<dbReference type="SUPFAM" id="SSF55073">
    <property type="entry name" value="Nucleotide cyclase"/>
    <property type="match status" value="1"/>
</dbReference>